<accession>A0A9Q1CMP2</accession>
<sequence length="99" mass="10760">MTQLAAPALRYIAGEVFPRVTLSIIQDQSLALNLAASCTKDFFLGVVVLSSIPAQGKCFSPLQLPGWIYVALRGGQSIAPPQVGQIYQRVSKRSLDILW</sequence>
<evidence type="ECO:0000313" key="2">
    <source>
        <dbReference type="Proteomes" id="UP001152320"/>
    </source>
</evidence>
<comment type="caution">
    <text evidence="1">The sequence shown here is derived from an EMBL/GenBank/DDBJ whole genome shotgun (WGS) entry which is preliminary data.</text>
</comment>
<protein>
    <submittedName>
        <fullName evidence="1">Uncharacterized protein</fullName>
    </submittedName>
</protein>
<organism evidence="1 2">
    <name type="scientific">Holothuria leucospilota</name>
    <name type="common">Black long sea cucumber</name>
    <name type="synonym">Mertensiothuria leucospilota</name>
    <dbReference type="NCBI Taxonomy" id="206669"/>
    <lineage>
        <taxon>Eukaryota</taxon>
        <taxon>Metazoa</taxon>
        <taxon>Echinodermata</taxon>
        <taxon>Eleutherozoa</taxon>
        <taxon>Echinozoa</taxon>
        <taxon>Holothuroidea</taxon>
        <taxon>Aspidochirotacea</taxon>
        <taxon>Aspidochirotida</taxon>
        <taxon>Holothuriidae</taxon>
        <taxon>Holothuria</taxon>
    </lineage>
</organism>
<evidence type="ECO:0000313" key="1">
    <source>
        <dbReference type="EMBL" id="KAJ8047349.1"/>
    </source>
</evidence>
<proteinExistence type="predicted"/>
<dbReference type="Proteomes" id="UP001152320">
    <property type="component" value="Chromosome 2"/>
</dbReference>
<gene>
    <name evidence="1" type="ORF">HOLleu_06330</name>
</gene>
<keyword evidence="2" id="KW-1185">Reference proteome</keyword>
<dbReference type="EMBL" id="JAIZAY010000002">
    <property type="protein sequence ID" value="KAJ8047349.1"/>
    <property type="molecule type" value="Genomic_DNA"/>
</dbReference>
<reference evidence="1" key="1">
    <citation type="submission" date="2021-10" db="EMBL/GenBank/DDBJ databases">
        <title>Tropical sea cucumber genome reveals ecological adaptation and Cuvierian tubules defense mechanism.</title>
        <authorList>
            <person name="Chen T."/>
        </authorList>
    </citation>
    <scope>NUCLEOTIDE SEQUENCE</scope>
    <source>
        <strain evidence="1">Nanhai2018</strain>
        <tissue evidence="1">Muscle</tissue>
    </source>
</reference>
<dbReference type="AlphaFoldDB" id="A0A9Q1CMP2"/>
<name>A0A9Q1CMP2_HOLLE</name>